<comment type="subcellular location">
    <subcellularLocation>
        <location evidence="6">Cell membrane</location>
        <topology evidence="6">Peripheral membrane protein</topology>
    </subcellularLocation>
</comment>
<dbReference type="Pfam" id="PF10070">
    <property type="entry name" value="DabA"/>
    <property type="match status" value="1"/>
</dbReference>
<dbReference type="Proteomes" id="UP000004699">
    <property type="component" value="Unassembled WGS sequence"/>
</dbReference>
<accession>B8KVC5</accession>
<keyword evidence="3 6" id="KW-0479">Metal-binding</keyword>
<evidence type="ECO:0000256" key="4">
    <source>
        <dbReference type="ARBA" id="ARBA00022833"/>
    </source>
</evidence>
<feature type="binding site" evidence="6">
    <location>
        <position position="343"/>
    </location>
    <ligand>
        <name>Zn(2+)</name>
        <dbReference type="ChEBI" id="CHEBI:29105"/>
    </ligand>
</feature>
<proteinExistence type="inferred from homology"/>
<gene>
    <name evidence="6" type="primary">dabA</name>
    <name evidence="7" type="ORF">NOR51B_531</name>
</gene>
<name>B8KVC5_9GAMM</name>
<evidence type="ECO:0000256" key="1">
    <source>
        <dbReference type="ARBA" id="ARBA00022448"/>
    </source>
</evidence>
<protein>
    <recommendedName>
        <fullName evidence="6">Probable inorganic carbon transporter subunit DabA</fullName>
    </recommendedName>
</protein>
<dbReference type="InterPro" id="IPR018752">
    <property type="entry name" value="DabA"/>
</dbReference>
<sequence>MNSTALKSMDNDPAVEGAVSIAGDRIAPTWPLDQLIAVNPWWEMRNEPIDEVSARIALLGHADVHMQRDWFGGRFPGAITEKHLEIALQESDADQTLASVKQWLQGNDDTSHWMNFSDAVDSGRDLARHVSWHDEIIHQISQFCASFYSEWTPLPAQPDRCLYEAWLENVRGDRGIEIMMGERGLHAEFLALPEDEWALRAEAVETLDLPQESLADYFHALLLDINGWASWIAYRRWQARLENRSDDALGQLVSIRLAWELALWRHHSKQQPQAATALQGDWKAQFSQLPELYRAHRQQQAPAWIWQRAAEIAYQESIQQQLMQPVPESGSLAERPALQAALCIDVRSEVYRRALEAQSDDIQTIGFAGFFGLPIAYSPNGSNFQRPQLPGLLSPALTASEEIDETTEKSFANTFNRKARWGAVGKAAPAAFGYVESAGLGYAIKLLREAFLGEAPAHPINEAGCEHARFVLNNEEGALDTDALAELAAGILGALTLTDNFAPVVILAGHGSSTRNNPHAAGLDCGACGGQTGEINVRVLAQVLNDSAVRARLAESHSIAIPADTHFVAGLHDTTTDELHCLTDLPTAAGNIQNWLDAAGRAARSERAAKLGVASDESDSGIIKRSRDWSQVRPEWGLAGNACFIVAPRSRTRHLNFEGRSFLHDYQWQADRDNGYAVLELIMTAPMLVTHWINMQYNTSVVDNGRYGSGNKVLHNIVGGNLGVFEGNGGDLRIGLPLQSLHDGMQWMHDPLRLSVYIDAPAEAIADIASRHEVVQQLLDNDWLYLFRIDDEHSEIQRLYRGQWSNAA</sequence>
<feature type="binding site" evidence="6">
    <location>
        <position position="345"/>
    </location>
    <ligand>
        <name>Zn(2+)</name>
        <dbReference type="ChEBI" id="CHEBI:29105"/>
    </ligand>
</feature>
<evidence type="ECO:0000256" key="3">
    <source>
        <dbReference type="ARBA" id="ARBA00022723"/>
    </source>
</evidence>
<dbReference type="PANTHER" id="PTHR38344:SF1">
    <property type="entry name" value="INORGANIC CARBON TRANSPORTER SUBUNIT DABA-RELATED"/>
    <property type="match status" value="1"/>
</dbReference>
<comment type="similarity">
    <text evidence="6">Belongs to the inorganic carbon transporter (TC 9.A.2) DabA family.</text>
</comment>
<dbReference type="STRING" id="565045.NOR51B_531"/>
<dbReference type="HOGENOM" id="CLU_009885_1_0_6"/>
<evidence type="ECO:0000313" key="8">
    <source>
        <dbReference type="Proteomes" id="UP000004699"/>
    </source>
</evidence>
<dbReference type="eggNOG" id="COG3002">
    <property type="taxonomic scope" value="Bacteria"/>
</dbReference>
<evidence type="ECO:0000313" key="7">
    <source>
        <dbReference type="EMBL" id="EED34593.1"/>
    </source>
</evidence>
<feature type="binding site" evidence="6">
    <location>
        <position position="525"/>
    </location>
    <ligand>
        <name>Zn(2+)</name>
        <dbReference type="ChEBI" id="CHEBI:29105"/>
    </ligand>
</feature>
<comment type="cofactor">
    <cofactor evidence="6">
        <name>Zn(2+)</name>
        <dbReference type="ChEBI" id="CHEBI:29105"/>
    </cofactor>
</comment>
<dbReference type="PANTHER" id="PTHR38344">
    <property type="entry name" value="UPF0753 PROTEIN AQ_863"/>
    <property type="match status" value="1"/>
</dbReference>
<evidence type="ECO:0000256" key="2">
    <source>
        <dbReference type="ARBA" id="ARBA00022475"/>
    </source>
</evidence>
<dbReference type="OrthoDB" id="9805101at2"/>
<reference evidence="8" key="1">
    <citation type="journal article" date="2013" name="BMC Microbiol.">
        <title>Taxonomy and evolution of bacteriochlorophyll a-containing members of the OM60/NOR5 clade of marine gammaproteobacteria: description of Luminiphilus syltensis gen. nov., sp. nov., reclassification of Haliea rubra as Pseudohaliea rubra gen. nov., comb. nov., and emendation of Chromatocurvus halotolerans.</title>
        <authorList>
            <person name="Spring S."/>
            <person name="Riedel T."/>
            <person name="Sproer C."/>
            <person name="Yan S."/>
            <person name="Harder J."/>
            <person name="Fuchs B.M."/>
        </authorList>
    </citation>
    <scope>NUCLEOTIDE SEQUENCE [LARGE SCALE GENOMIC DNA]</scope>
    <source>
        <strain evidence="8">NOR51-B</strain>
    </source>
</reference>
<dbReference type="GO" id="GO:0005886">
    <property type="term" value="C:plasma membrane"/>
    <property type="evidence" value="ECO:0007669"/>
    <property type="project" value="UniProtKB-SubCell"/>
</dbReference>
<keyword evidence="1 6" id="KW-0813">Transport</keyword>
<organism evidence="7 8">
    <name type="scientific">Luminiphilus syltensis NOR5-1B</name>
    <dbReference type="NCBI Taxonomy" id="565045"/>
    <lineage>
        <taxon>Bacteria</taxon>
        <taxon>Pseudomonadati</taxon>
        <taxon>Pseudomonadota</taxon>
        <taxon>Gammaproteobacteria</taxon>
        <taxon>Cellvibrionales</taxon>
        <taxon>Halieaceae</taxon>
        <taxon>Luminiphilus</taxon>
    </lineage>
</organism>
<dbReference type="RefSeq" id="WP_009019341.1">
    <property type="nucleotide sequence ID" value="NZ_DS999411.1"/>
</dbReference>
<keyword evidence="5 6" id="KW-0472">Membrane</keyword>
<evidence type="ECO:0000256" key="5">
    <source>
        <dbReference type="ARBA" id="ARBA00023136"/>
    </source>
</evidence>
<comment type="function">
    <text evidence="6">Part of an energy-coupled inorganic carbon pump.</text>
</comment>
<comment type="subunit">
    <text evidence="6">Forms a complex with DabB.</text>
</comment>
<feature type="binding site" evidence="6">
    <location>
        <position position="510"/>
    </location>
    <ligand>
        <name>Zn(2+)</name>
        <dbReference type="ChEBI" id="CHEBI:29105"/>
    </ligand>
</feature>
<keyword evidence="4 6" id="KW-0862">Zinc</keyword>
<dbReference type="HAMAP" id="MF_01871">
    <property type="entry name" value="DabA"/>
    <property type="match status" value="1"/>
</dbReference>
<dbReference type="AlphaFoldDB" id="B8KVC5"/>
<keyword evidence="8" id="KW-1185">Reference proteome</keyword>
<dbReference type="GO" id="GO:0008270">
    <property type="term" value="F:zinc ion binding"/>
    <property type="evidence" value="ECO:0007669"/>
    <property type="project" value="UniProtKB-UniRule"/>
</dbReference>
<keyword evidence="2 6" id="KW-1003">Cell membrane</keyword>
<dbReference type="EMBL" id="DS999411">
    <property type="protein sequence ID" value="EED34593.1"/>
    <property type="molecule type" value="Genomic_DNA"/>
</dbReference>
<evidence type="ECO:0000256" key="6">
    <source>
        <dbReference type="HAMAP-Rule" id="MF_01871"/>
    </source>
</evidence>